<feature type="compositionally biased region" description="Gly residues" evidence="1">
    <location>
        <begin position="100"/>
        <end position="109"/>
    </location>
</feature>
<proteinExistence type="predicted"/>
<dbReference type="EMBL" id="VSSQ01017833">
    <property type="protein sequence ID" value="MPM60500.1"/>
    <property type="molecule type" value="Genomic_DNA"/>
</dbReference>
<accession>A0A645B4Y3</accession>
<comment type="caution">
    <text evidence="2">The sequence shown here is derived from an EMBL/GenBank/DDBJ whole genome shotgun (WGS) entry which is preliminary data.</text>
</comment>
<name>A0A645B4Y3_9ZZZZ</name>
<sequence>MAAVQVDPLDVLAAGGRDRTLRCLGPVQVDPLQHQQHRQHLRPGVRLDRLVHQVEQVDGRAAQVRVQPVVEADVEGVQRPFEVAVLLGGDHAQLPSQPQPGGGGGGGRDGLAEQPDERVEELVVLHEVGHQDRIRQRPGEQLVDEAVPRGVRPVVRALLVQAAGEIGAGRGGAHRSNVPAVEPSPEGRQAAGADSCTGRVAAGAPSPDTRVKVARAAISTVVHSRQTMLTA</sequence>
<dbReference type="AlphaFoldDB" id="A0A645B4Y3"/>
<gene>
    <name evidence="2" type="ORF">SDC9_107351</name>
</gene>
<feature type="region of interest" description="Disordered" evidence="1">
    <location>
        <begin position="169"/>
        <end position="209"/>
    </location>
</feature>
<evidence type="ECO:0000256" key="1">
    <source>
        <dbReference type="SAM" id="MobiDB-lite"/>
    </source>
</evidence>
<protein>
    <submittedName>
        <fullName evidence="2">Uncharacterized protein</fullName>
    </submittedName>
</protein>
<feature type="region of interest" description="Disordered" evidence="1">
    <location>
        <begin position="91"/>
        <end position="114"/>
    </location>
</feature>
<evidence type="ECO:0000313" key="2">
    <source>
        <dbReference type="EMBL" id="MPM60500.1"/>
    </source>
</evidence>
<organism evidence="2">
    <name type="scientific">bioreactor metagenome</name>
    <dbReference type="NCBI Taxonomy" id="1076179"/>
    <lineage>
        <taxon>unclassified sequences</taxon>
        <taxon>metagenomes</taxon>
        <taxon>ecological metagenomes</taxon>
    </lineage>
</organism>
<reference evidence="2" key="1">
    <citation type="submission" date="2019-08" db="EMBL/GenBank/DDBJ databases">
        <authorList>
            <person name="Kucharzyk K."/>
            <person name="Murdoch R.W."/>
            <person name="Higgins S."/>
            <person name="Loffler F."/>
        </authorList>
    </citation>
    <scope>NUCLEOTIDE SEQUENCE</scope>
</reference>